<keyword evidence="1" id="KW-0812">Transmembrane</keyword>
<gene>
    <name evidence="2" type="ORF">FKV42_03975</name>
</gene>
<proteinExistence type="predicted"/>
<name>A0A7Z8KRC3_9EURY</name>
<protein>
    <submittedName>
        <fullName evidence="2">Uncharacterized protein</fullName>
    </submittedName>
</protein>
<organism evidence="2 3">
    <name type="scientific">Methanolobus vulcani</name>
    <dbReference type="NCBI Taxonomy" id="38026"/>
    <lineage>
        <taxon>Archaea</taxon>
        <taxon>Methanobacteriati</taxon>
        <taxon>Methanobacteriota</taxon>
        <taxon>Stenosarchaea group</taxon>
        <taxon>Methanomicrobia</taxon>
        <taxon>Methanosarcinales</taxon>
        <taxon>Methanosarcinaceae</taxon>
        <taxon>Methanolobus</taxon>
    </lineage>
</organism>
<feature type="transmembrane region" description="Helical" evidence="1">
    <location>
        <begin position="7"/>
        <end position="27"/>
    </location>
</feature>
<dbReference type="EMBL" id="VIAQ01000010">
    <property type="protein sequence ID" value="TQD27031.1"/>
    <property type="molecule type" value="Genomic_DNA"/>
</dbReference>
<reference evidence="2 3" key="1">
    <citation type="submission" date="2019-06" db="EMBL/GenBank/DDBJ databases">
        <title>Draft genome sequence of Methanolobus vulcani B1d.</title>
        <authorList>
            <person name="Creighbaum A.J."/>
            <person name="Ticak T."/>
            <person name="Hariraju D."/>
            <person name="Arivett B.A."/>
            <person name="Ferguson D.J.Jr."/>
        </authorList>
    </citation>
    <scope>NUCLEOTIDE SEQUENCE [LARGE SCALE GENOMIC DNA]</scope>
    <source>
        <strain evidence="2 3">B1d</strain>
    </source>
</reference>
<dbReference type="OrthoDB" id="136205at2157"/>
<comment type="caution">
    <text evidence="2">The sequence shown here is derived from an EMBL/GenBank/DDBJ whole genome shotgun (WGS) entry which is preliminary data.</text>
</comment>
<sequence length="158" mass="17989">MKAKSKHIVITTAIIILIISIAFIAAINCKTGNDELYYTDKELQTLYEKYNITENDIKFAKGELPNYLEGTILYNSSKIVVANEDGIPDENMIQGVDYDIIISEKEMFDIIENAKSDYIEKYGVDPENPKLDSVDGYLLPVQEANRLVFQQNIWELLA</sequence>
<keyword evidence="1" id="KW-0472">Membrane</keyword>
<accession>A0A7Z8KRC3</accession>
<keyword evidence="3" id="KW-1185">Reference proteome</keyword>
<evidence type="ECO:0000313" key="3">
    <source>
        <dbReference type="Proteomes" id="UP000319335"/>
    </source>
</evidence>
<dbReference type="RefSeq" id="WP_154808956.1">
    <property type="nucleotide sequence ID" value="NZ_VIAQ01000010.1"/>
</dbReference>
<dbReference type="AlphaFoldDB" id="A0A7Z8KRC3"/>
<dbReference type="Proteomes" id="UP000319335">
    <property type="component" value="Unassembled WGS sequence"/>
</dbReference>
<keyword evidence="1" id="KW-1133">Transmembrane helix</keyword>
<evidence type="ECO:0000313" key="2">
    <source>
        <dbReference type="EMBL" id="TQD27031.1"/>
    </source>
</evidence>
<evidence type="ECO:0000256" key="1">
    <source>
        <dbReference type="SAM" id="Phobius"/>
    </source>
</evidence>